<dbReference type="InterPro" id="IPR029058">
    <property type="entry name" value="AB_hydrolase_fold"/>
</dbReference>
<dbReference type="InterPro" id="IPR042099">
    <property type="entry name" value="ANL_N_sf"/>
</dbReference>
<dbReference type="InterPro" id="IPR000873">
    <property type="entry name" value="AMP-dep_synth/lig_dom"/>
</dbReference>
<dbReference type="PROSITE" id="PS00012">
    <property type="entry name" value="PHOSPHOPANTETHEINE"/>
    <property type="match status" value="3"/>
</dbReference>
<dbReference type="SMART" id="SM01294">
    <property type="entry name" value="PKS_PP_betabranch"/>
    <property type="match status" value="1"/>
</dbReference>
<dbReference type="Gene3D" id="3.30.300.30">
    <property type="match status" value="4"/>
</dbReference>
<sequence length="3067" mass="346473">MRARADGTVEFVGREDGQVKLRGYRIETGEIESQLLKHPAVRSATVILREDRPGEKRLVAYLLRQSEETPTAEALRAYTRERLPEYMVPAAFVWLEALPLTPNGKVDKRALPQPQWGEVETLSEEQMPRTQVEQQLASIWREVLVVEQVGREANFFELGGHSLLATQLISRVRNQFHIDLPLRALFESSTLMGLASQIEAVRPVESELQFPSISRVSRQRDLQPSFGQERFWFLNQLEPENTAYNMPMAFRLDGRLRLDCMQQSLDEIIRRHEILRTTFVEVQGTPVQRIKAEFSLELPLLDLTGIEEEEWEAEIQRRLTIEARQPFDLERGPLLRVSLLRLDAQTHVLFLTMHHIISDGWSLSVFMREFGEFYSTFAEGRPSPLADLTVQYADYASWQREQLRGEGLKKQLHYWEAQLADRPPVLDLPTDYPRPATQNFQGVGLELMLPGELTSKLKALSQREDATLFMVLLGAFSILLGRYSGQDDLLVGVPIAGRTRSEFEELIGLFLNTLVLRVHLENKPTFIELLSRIREATLGAYAHQDLPFEYLVDVLQPERSLNRNPLFEVMLNLANMPQNALRLPDLEVHSVELTEPEAKLPITLYIDEREEGLLLQLVYQRALFSEARMRLFLSQFQVLLEQITESPERVIDSYSLITPDVRHLLPDPTAMLPVPYCEPVTNLIKTWADDPRELSALRQAGREWSYRELIERAEVIACTLIKRGVRRGDAVAIQGTRSFGLYATLLGTLMSGGVLLTLDRTLPLRRREVMVREAQAKYLVLLDMSEVEALGELSALTRLAVDGQSGRPVGEPGEDLQAVKLPEIMQDDPAYLFFTSGTTGVPKGVLGRHKSLSHFLMWQRTTFDIGPGDRCAQITSISFDVVLRDIFTPLVSGATLCLPEAYAELMPERIIPWLAHERITILHIVPTMAQSWLNDEAVKDKLPAMRRVFFAGEPLTGLLARRWREAFGCEGMLVNLYGPAETTLAKAWYQLPEEATPGVQPVGRPLPETQMLVMGRGGQLCGPGELGEIVIRTPFRSLGYINALEESGKRFVKNPFRDDEQDLLYHSGDRGRYTLDGTLEILGRLDEQVKIRGVRVEPHEIEVILLQHPAIQATVVRAYAKDDGEKQLVAYMVPAADGQINPTETELRRFLRTTLPEYMLPSAFAWLAELPLTLNGKLDWRALPVPRPIEEASENYSAPRTPIEELVAGIWAQVLQREAIEIDDNFFEVGGHSLLAVQIISRLRDACLVEVPLRTLFEAQTVAALAERIEHLRARAQVRQEPIKRAKREGEFPLSFPQQRLWFLDQWEPNNPFFNISRLVMIRGPLDVRVLERGLNTIIQRHESLLTIIVVHQGRPAQVILSELYLLLSEVDLSMLPVEEREAEMQRQARMEVQRTFDLSQGPLIRARLFRLSDEEHALSLTVHHIVSDGWSLSILLQELGVLYDALTEGENSTPLVDLPVQYVDYTLWQEERLHSRARDEQTGELGASLMEQQLAYWQEHLKGAPPMLALPTDRPRPPLQTFRGAQHPFRLPSTLVQALKALAQREGATLSMTMLAAFQTLLFRYTGQDDIVIGSTNANRTHVEIENLIGCFFDIQALRTRLNGNPTFRELLGRVREVALGAYTNQDLPFGKIVEALQPERSLSHPPYFQVAFSLQHMPMVTLELARLTLNLLEIDTGSSRLDLMIFLWEQEQDIFGTIEYNTDLFDASTITRFISHYQRLLEGIVEQPEQRIDALPLLHDATGMIQRLGPVERQVELRGYRIRLGEIEAALLSYPGVQACVVVVRDDQPDESQLIAYFVPTQDQPRPTYSELRQYLEKRLPDYMLPARLVQVNAFQVDVTGNIDLQALPRPEVEESSVIEPLAQNERGDIEAKLIEIWTDLLDPEDVALGVFGDPAEGISIDDDFFALGGHSLLVTQVMSRVQETFHVHLPLAVFFEASTIAELAERIAAERVLIGPRQVPPLLPVARTHPLALSFAQERLWFLEQLEAESAAYVIMGVRRITGRLNIGVLERSLDILVERHEVLRTAIRVGEDGHPTQVIMPAYTVALPVSDLSTLPEREHDVAIQRIANEEMRTPFDLERDPMLRARVLRLNSESHVLLLTIHHIASDGWSQGILYRELSTIYTALCANQQVVLPPLPIQYADYAVWQRNWLRGETMEEEIAYWREQLAGAPELLDLPTDRTRPAVQSFAGAMYSFHLPAELADRVRALSQREDATLFMTLLATFQVLLRYYSGQEDLVIGTPIANRTRIETEGLIGFFVNTLALRTNLGGDPTFRELLSRVRAVCLGAYTHQELPFEKLVEALQPERSLSYNPLFQVLFALQNMTIDALELPGAVIEMQPLESSVSKFDLSLYLSEDQDGSLQGAIEYSTDLFDLESIARLVEHYQGLLEALVANPEQRISQAQPVSPDEREQLIPSWNKAEVTYPIASSLVHRFEAQVARTPEATALIYEAQRVNYRELDRQANRVAHALRELHVGPEMRVGLCLEPSIEMVIGIFGILKAGGAYVPLDPDYPVERLRLMVEDAQVSVVLTQKHLRSRLLSPSIRFLCLDSDQEQLMRLPEEPLNVHIQPENLAYVIYTSGSTGRPKGVLATHQATLNRLHWMWQTYPFVDDEICCQKTSLSFVDAVWEIFGPLLQGVPIVLIPRAQLQDPHDLIETLASQNVTRLVLVPSLLQSLLDLDTQIGAHLPGLKLWSVSGEALSRELVQRFQVALPGATLLNLYGSSEVAADATCYELPAGTQPATKVSIGRPIANMRVYILDAQLSPLPVGVPGEIYIGGIGLARGYQGRADLTAERFVPDPFSKESGERLYRTGDRARVLSDGILEYLGRIDQQVKIRGIRIEIGEIEAILMRDERLRHAALQVGQAPSGEKRLVAYLVASQEPSPSAQDLRARLLQHLPAYMLPAAFVFLDALPLLPNGKLDRQALPAPQLERVDLEEGDQEPRTPTEEVLASIWAEVLHLERVGRHENFFELGGDSILTIQIVTRAMRAGLRLTARNLFQYQTIAELARAIESAESVPEHDEPEVQEHEQPFPLADLDAKEFSKLASLLGKMTSTEEPPR</sequence>
<name>A0ABQ3UV04_9CHLR</name>
<feature type="region of interest" description="Disordered" evidence="4">
    <location>
        <begin position="3020"/>
        <end position="3041"/>
    </location>
</feature>
<dbReference type="InterPro" id="IPR025110">
    <property type="entry name" value="AMP-bd_C"/>
</dbReference>
<feature type="domain" description="Carrier" evidence="5">
    <location>
        <begin position="1867"/>
        <end position="1954"/>
    </location>
</feature>
<dbReference type="CDD" id="cd05930">
    <property type="entry name" value="A_NRPS"/>
    <property type="match status" value="2"/>
</dbReference>
<dbReference type="InterPro" id="IPR009081">
    <property type="entry name" value="PP-bd_ACP"/>
</dbReference>
<dbReference type="Gene3D" id="3.30.559.30">
    <property type="entry name" value="Nonribosomal peptide synthetase, condensation domain"/>
    <property type="match status" value="3"/>
</dbReference>
<dbReference type="InterPro" id="IPR023213">
    <property type="entry name" value="CAT-like_dom_sf"/>
</dbReference>
<dbReference type="SMART" id="SM00823">
    <property type="entry name" value="PKS_PP"/>
    <property type="match status" value="4"/>
</dbReference>
<dbReference type="SUPFAM" id="SSF52777">
    <property type="entry name" value="CoA-dependent acyltransferases"/>
    <property type="match status" value="6"/>
</dbReference>
<feature type="domain" description="Carrier" evidence="5">
    <location>
        <begin position="2948"/>
        <end position="3022"/>
    </location>
</feature>
<feature type="domain" description="Carrier" evidence="5">
    <location>
        <begin position="1198"/>
        <end position="1273"/>
    </location>
</feature>
<dbReference type="Gene3D" id="3.40.50.1820">
    <property type="entry name" value="alpha/beta hydrolase"/>
    <property type="match status" value="1"/>
</dbReference>
<dbReference type="Gene3D" id="3.40.50.12780">
    <property type="entry name" value="N-terminal domain of ligase-like"/>
    <property type="match status" value="1"/>
</dbReference>
<dbReference type="Pfam" id="PF13193">
    <property type="entry name" value="AMP-binding_C"/>
    <property type="match status" value="4"/>
</dbReference>
<dbReference type="Gene3D" id="2.30.38.10">
    <property type="entry name" value="Luciferase, Domain 3"/>
    <property type="match status" value="1"/>
</dbReference>
<dbReference type="PANTHER" id="PTHR45527:SF1">
    <property type="entry name" value="FATTY ACID SYNTHASE"/>
    <property type="match status" value="1"/>
</dbReference>
<dbReference type="Pfam" id="PF00668">
    <property type="entry name" value="Condensation"/>
    <property type="match status" value="3"/>
</dbReference>
<dbReference type="SUPFAM" id="SSF47336">
    <property type="entry name" value="ACP-like"/>
    <property type="match status" value="4"/>
</dbReference>
<proteinExistence type="predicted"/>
<dbReference type="InterPro" id="IPR006162">
    <property type="entry name" value="Ppantetheine_attach_site"/>
</dbReference>
<feature type="compositionally biased region" description="Basic and acidic residues" evidence="4">
    <location>
        <begin position="3024"/>
        <end position="3037"/>
    </location>
</feature>
<keyword evidence="7" id="KW-1185">Reference proteome</keyword>
<dbReference type="Gene3D" id="1.10.1200.10">
    <property type="entry name" value="ACP-like"/>
    <property type="match status" value="3"/>
</dbReference>
<protein>
    <recommendedName>
        <fullName evidence="5">Carrier domain-containing protein</fullName>
    </recommendedName>
</protein>
<dbReference type="NCBIfam" id="TIGR01733">
    <property type="entry name" value="AA-adenyl-dom"/>
    <property type="match status" value="2"/>
</dbReference>
<dbReference type="InterPro" id="IPR010071">
    <property type="entry name" value="AA_adenyl_dom"/>
</dbReference>
<dbReference type="Gene3D" id="3.30.559.10">
    <property type="entry name" value="Chloramphenicol acetyltransferase-like domain"/>
    <property type="match status" value="3"/>
</dbReference>
<dbReference type="Pfam" id="PF00501">
    <property type="entry name" value="AMP-binding"/>
    <property type="match status" value="2"/>
</dbReference>
<evidence type="ECO:0000313" key="7">
    <source>
        <dbReference type="Proteomes" id="UP000654345"/>
    </source>
</evidence>
<dbReference type="PROSITE" id="PS50075">
    <property type="entry name" value="CARRIER"/>
    <property type="match status" value="4"/>
</dbReference>
<dbReference type="PANTHER" id="PTHR45527">
    <property type="entry name" value="NONRIBOSOMAL PEPTIDE SYNTHETASE"/>
    <property type="match status" value="1"/>
</dbReference>
<dbReference type="Gene3D" id="3.40.50.980">
    <property type="match status" value="2"/>
</dbReference>
<dbReference type="InterPro" id="IPR045851">
    <property type="entry name" value="AMP-bd_C_sf"/>
</dbReference>
<dbReference type="Pfam" id="PF00550">
    <property type="entry name" value="PP-binding"/>
    <property type="match status" value="4"/>
</dbReference>
<keyword evidence="3" id="KW-0597">Phosphoprotein</keyword>
<evidence type="ECO:0000256" key="4">
    <source>
        <dbReference type="SAM" id="MobiDB-lite"/>
    </source>
</evidence>
<reference evidence="6 7" key="1">
    <citation type="journal article" date="2021" name="Int. J. Syst. Evol. Microbiol.">
        <title>Reticulibacter mediterranei gen. nov., sp. nov., within the new family Reticulibacteraceae fam. nov., and Ktedonospora formicarum gen. nov., sp. nov., Ktedonobacter robiniae sp. nov., Dictyobacter formicarum sp. nov. and Dictyobacter arantiisoli sp. nov., belonging to the class Ktedonobacteria.</title>
        <authorList>
            <person name="Yabe S."/>
            <person name="Zheng Y."/>
            <person name="Wang C.M."/>
            <person name="Sakai Y."/>
            <person name="Abe K."/>
            <person name="Yokota A."/>
            <person name="Donadio S."/>
            <person name="Cavaletti L."/>
            <person name="Monciardini P."/>
        </authorList>
    </citation>
    <scope>NUCLEOTIDE SEQUENCE [LARGE SCALE GENOMIC DNA]</scope>
    <source>
        <strain evidence="6 7">SOSP1-30</strain>
    </source>
</reference>
<dbReference type="InterPro" id="IPR020806">
    <property type="entry name" value="PKS_PP-bd"/>
</dbReference>
<dbReference type="NCBIfam" id="NF003417">
    <property type="entry name" value="PRK04813.1"/>
    <property type="match status" value="4"/>
</dbReference>
<accession>A0ABQ3UV04</accession>
<comment type="caution">
    <text evidence="6">The sequence shown here is derived from an EMBL/GenBank/DDBJ whole genome shotgun (WGS) entry which is preliminary data.</text>
</comment>
<evidence type="ECO:0000256" key="2">
    <source>
        <dbReference type="ARBA" id="ARBA00022450"/>
    </source>
</evidence>
<evidence type="ECO:0000256" key="1">
    <source>
        <dbReference type="ARBA" id="ARBA00001957"/>
    </source>
</evidence>
<evidence type="ECO:0000313" key="6">
    <source>
        <dbReference type="EMBL" id="GHO56593.1"/>
    </source>
</evidence>
<dbReference type="PROSITE" id="PS00455">
    <property type="entry name" value="AMP_BINDING"/>
    <property type="match status" value="2"/>
</dbReference>
<dbReference type="RefSeq" id="WP_201373067.1">
    <property type="nucleotide sequence ID" value="NZ_BNJG01000002.1"/>
</dbReference>
<evidence type="ECO:0000256" key="3">
    <source>
        <dbReference type="ARBA" id="ARBA00022553"/>
    </source>
</evidence>
<dbReference type="EMBL" id="BNJG01000002">
    <property type="protein sequence ID" value="GHO56593.1"/>
    <property type="molecule type" value="Genomic_DNA"/>
</dbReference>
<dbReference type="InterPro" id="IPR001242">
    <property type="entry name" value="Condensation_dom"/>
</dbReference>
<gene>
    <name evidence="6" type="ORF">KSB_50680</name>
</gene>
<dbReference type="CDD" id="cd19531">
    <property type="entry name" value="LCL_NRPS-like"/>
    <property type="match status" value="3"/>
</dbReference>
<dbReference type="InterPro" id="IPR036736">
    <property type="entry name" value="ACP-like_sf"/>
</dbReference>
<dbReference type="SUPFAM" id="SSF56801">
    <property type="entry name" value="Acetyl-CoA synthetase-like"/>
    <property type="match status" value="4"/>
</dbReference>
<dbReference type="InterPro" id="IPR020845">
    <property type="entry name" value="AMP-binding_CS"/>
</dbReference>
<dbReference type="Proteomes" id="UP000654345">
    <property type="component" value="Unassembled WGS sequence"/>
</dbReference>
<keyword evidence="2" id="KW-0596">Phosphopantetheine</keyword>
<organism evidence="6 7">
    <name type="scientific">Ktedonobacter robiniae</name>
    <dbReference type="NCBI Taxonomy" id="2778365"/>
    <lineage>
        <taxon>Bacteria</taxon>
        <taxon>Bacillati</taxon>
        <taxon>Chloroflexota</taxon>
        <taxon>Ktedonobacteria</taxon>
        <taxon>Ktedonobacterales</taxon>
        <taxon>Ktedonobacteraceae</taxon>
        <taxon>Ktedonobacter</taxon>
    </lineage>
</organism>
<feature type="domain" description="Carrier" evidence="5">
    <location>
        <begin position="127"/>
        <end position="202"/>
    </location>
</feature>
<comment type="cofactor">
    <cofactor evidence="1">
        <name>pantetheine 4'-phosphate</name>
        <dbReference type="ChEBI" id="CHEBI:47942"/>
    </cofactor>
</comment>
<evidence type="ECO:0000259" key="5">
    <source>
        <dbReference type="PROSITE" id="PS50075"/>
    </source>
</evidence>